<name>A0ABR1HCY3_9HYPO</name>
<comment type="caution">
    <text evidence="4">The sequence shown here is derived from an EMBL/GenBank/DDBJ whole genome shotgun (WGS) entry which is preliminary data.</text>
</comment>
<dbReference type="SUPFAM" id="SSF53474">
    <property type="entry name" value="alpha/beta-Hydrolases"/>
    <property type="match status" value="2"/>
</dbReference>
<proteinExistence type="inferred from homology"/>
<evidence type="ECO:0000259" key="3">
    <source>
        <dbReference type="Pfam" id="PF06441"/>
    </source>
</evidence>
<dbReference type="InterPro" id="IPR010497">
    <property type="entry name" value="Epoxide_hydro_N"/>
</dbReference>
<comment type="similarity">
    <text evidence="1">Belongs to the peptidase S33 family.</text>
</comment>
<evidence type="ECO:0000256" key="1">
    <source>
        <dbReference type="ARBA" id="ARBA00010088"/>
    </source>
</evidence>
<evidence type="ECO:0000313" key="5">
    <source>
        <dbReference type="Proteomes" id="UP001498476"/>
    </source>
</evidence>
<evidence type="ECO:0000256" key="2">
    <source>
        <dbReference type="ARBA" id="ARBA00022801"/>
    </source>
</evidence>
<dbReference type="Gene3D" id="3.40.50.1820">
    <property type="entry name" value="alpha/beta hydrolase"/>
    <property type="match status" value="2"/>
</dbReference>
<accession>A0ABR1HCY3</accession>
<protein>
    <recommendedName>
        <fullName evidence="3">Epoxide hydrolase N-terminal domain-containing protein</fullName>
    </recommendedName>
</protein>
<dbReference type="PANTHER" id="PTHR21661:SF39">
    <property type="entry name" value="HYDROLASE, PUTATIVE (AFU_ORTHOLOGUE AFUA_3G08960)-RELATED"/>
    <property type="match status" value="1"/>
</dbReference>
<reference evidence="4 5" key="1">
    <citation type="journal article" date="2025" name="Microbiol. Resour. Announc.">
        <title>Draft genome sequences for Neonectria magnoliae and Neonectria punicea, canker pathogens of Liriodendron tulipifera and Acer saccharum in West Virginia.</title>
        <authorList>
            <person name="Petronek H.M."/>
            <person name="Kasson M.T."/>
            <person name="Metheny A.M."/>
            <person name="Stauder C.M."/>
            <person name="Lovett B."/>
            <person name="Lynch S.C."/>
            <person name="Garnas J.R."/>
            <person name="Kasson L.R."/>
            <person name="Stajich J.E."/>
        </authorList>
    </citation>
    <scope>NUCLEOTIDE SEQUENCE [LARGE SCALE GENOMIC DNA]</scope>
    <source>
        <strain evidence="4 5">NRRL 64653</strain>
    </source>
</reference>
<gene>
    <name evidence="4" type="ORF">QQX98_003634</name>
</gene>
<feature type="domain" description="Epoxide hydrolase N-terminal" evidence="3">
    <location>
        <begin position="18"/>
        <end position="121"/>
    </location>
</feature>
<dbReference type="Proteomes" id="UP001498476">
    <property type="component" value="Unassembled WGS sequence"/>
</dbReference>
<keyword evidence="2" id="KW-0378">Hydrolase</keyword>
<evidence type="ECO:0000313" key="4">
    <source>
        <dbReference type="EMBL" id="KAK7418931.1"/>
    </source>
</evidence>
<dbReference type="InterPro" id="IPR029058">
    <property type="entry name" value="AB_hydrolase_fold"/>
</dbReference>
<organism evidence="4 5">
    <name type="scientific">Neonectria punicea</name>
    <dbReference type="NCBI Taxonomy" id="979145"/>
    <lineage>
        <taxon>Eukaryota</taxon>
        <taxon>Fungi</taxon>
        <taxon>Dikarya</taxon>
        <taxon>Ascomycota</taxon>
        <taxon>Pezizomycotina</taxon>
        <taxon>Sordariomycetes</taxon>
        <taxon>Hypocreomycetidae</taxon>
        <taxon>Hypocreales</taxon>
        <taxon>Nectriaceae</taxon>
        <taxon>Neonectria</taxon>
    </lineage>
</organism>
<dbReference type="EMBL" id="JAZAVJ010000042">
    <property type="protein sequence ID" value="KAK7418931.1"/>
    <property type="molecule type" value="Genomic_DNA"/>
</dbReference>
<keyword evidence="5" id="KW-1185">Reference proteome</keyword>
<sequence>MAATDFATLPVGMPGKPVPFSLQIPDQDLAKFRDLVRVSKVGPPTWWNKQNDRQFGITREWLAKGKEAWLNDFDWRKHERNINSFPNFKIGIDDLEVGRTDVHFGALFSTKKDAIPVILMHLNAEDKVSSIEALTPDERKRLERSKEWQTGGMAYASEHGTRPATIRLVLSSSPLAMLAWIGEKFLEWSDTQNPLPLDTILFMGGHFAALEQPQAFLEDIEEFIAKISWSPNV</sequence>
<dbReference type="Pfam" id="PF06441">
    <property type="entry name" value="EHN"/>
    <property type="match status" value="1"/>
</dbReference>
<dbReference type="PANTHER" id="PTHR21661">
    <property type="entry name" value="EPOXIDE HYDROLASE 1-RELATED"/>
    <property type="match status" value="1"/>
</dbReference>